<dbReference type="Proteomes" id="UP000031675">
    <property type="component" value="Unassembled WGS sequence"/>
</dbReference>
<dbReference type="AlphaFoldDB" id="A0A0C2J7L3"/>
<evidence type="ECO:0000313" key="2">
    <source>
        <dbReference type="EMBL" id="KIH97421.1"/>
    </source>
</evidence>
<evidence type="ECO:0000313" key="3">
    <source>
        <dbReference type="Proteomes" id="UP000031675"/>
    </source>
</evidence>
<feature type="region of interest" description="Disordered" evidence="1">
    <location>
        <begin position="1"/>
        <end position="29"/>
    </location>
</feature>
<accession>A0A0C2J7L3</accession>
<proteinExistence type="predicted"/>
<comment type="caution">
    <text evidence="2">The sequence shown here is derived from an EMBL/GenBank/DDBJ whole genome shotgun (WGS) entry which is preliminary data.</text>
</comment>
<sequence>MRWTPSTSFAAPAGVRVEEAGTDEPGGRTDVGNALAGACGCGYFFAAPQRWQQMSSLSGLL</sequence>
<protein>
    <submittedName>
        <fullName evidence="2">Uncharacterized protein</fullName>
    </submittedName>
</protein>
<organism evidence="2 3">
    <name type="scientific">Streptomonospora alba</name>
    <dbReference type="NCBI Taxonomy" id="183763"/>
    <lineage>
        <taxon>Bacteria</taxon>
        <taxon>Bacillati</taxon>
        <taxon>Actinomycetota</taxon>
        <taxon>Actinomycetes</taxon>
        <taxon>Streptosporangiales</taxon>
        <taxon>Nocardiopsidaceae</taxon>
        <taxon>Streptomonospora</taxon>
    </lineage>
</organism>
<dbReference type="EMBL" id="JROO01000038">
    <property type="protein sequence ID" value="KIH97421.1"/>
    <property type="molecule type" value="Genomic_DNA"/>
</dbReference>
<name>A0A0C2J7L3_9ACTN</name>
<keyword evidence="3" id="KW-1185">Reference proteome</keyword>
<reference evidence="3" key="1">
    <citation type="journal article" date="2015" name="Chem. Biol.">
        <title>Structure, bioactivity, and resistance mechanism of streptomonomicin, an unusual lasso Peptide from an understudied halophilic actinomycete.</title>
        <authorList>
            <person name="Metelev M."/>
            <person name="Tietz J.I."/>
            <person name="Melby J.O."/>
            <person name="Blair P.M."/>
            <person name="Zhu L."/>
            <person name="Livnat I."/>
            <person name="Severinov K."/>
            <person name="Mitchell D.A."/>
        </authorList>
    </citation>
    <scope>NUCLEOTIDE SEQUENCE [LARGE SCALE GENOMIC DNA]</scope>
    <source>
        <strain evidence="3">YIM 90003</strain>
    </source>
</reference>
<gene>
    <name evidence="2" type="ORF">LP52_19410</name>
</gene>
<evidence type="ECO:0000256" key="1">
    <source>
        <dbReference type="SAM" id="MobiDB-lite"/>
    </source>
</evidence>